<proteinExistence type="predicted"/>
<organism evidence="1 2">
    <name type="scientific">Pararge aegeria aegeria</name>
    <dbReference type="NCBI Taxonomy" id="348720"/>
    <lineage>
        <taxon>Eukaryota</taxon>
        <taxon>Metazoa</taxon>
        <taxon>Ecdysozoa</taxon>
        <taxon>Arthropoda</taxon>
        <taxon>Hexapoda</taxon>
        <taxon>Insecta</taxon>
        <taxon>Pterygota</taxon>
        <taxon>Neoptera</taxon>
        <taxon>Endopterygota</taxon>
        <taxon>Lepidoptera</taxon>
        <taxon>Glossata</taxon>
        <taxon>Ditrysia</taxon>
        <taxon>Papilionoidea</taxon>
        <taxon>Nymphalidae</taxon>
        <taxon>Satyrinae</taxon>
        <taxon>Satyrini</taxon>
        <taxon>Parargina</taxon>
        <taxon>Pararge</taxon>
    </lineage>
</organism>
<dbReference type="EMBL" id="CAKXAJ010023540">
    <property type="protein sequence ID" value="CAH2227864.1"/>
    <property type="molecule type" value="Genomic_DNA"/>
</dbReference>
<sequence>MNYGLKPSREEEKEGTELAGLRVGCWITVLTTRYVHVPLCSELRAAFVVAPLWLHRYITTYSTRQFIDNQLVVNSQIVQNTFLGTFWIRALELMVRADTGRALLLRRMHIPSLLEGITDLCGANQEQGCKACKALIVFNPSC</sequence>
<evidence type="ECO:0000313" key="1">
    <source>
        <dbReference type="EMBL" id="CAH2227864.1"/>
    </source>
</evidence>
<dbReference type="AlphaFoldDB" id="A0A8S4QYH3"/>
<accession>A0A8S4QYH3</accession>
<reference evidence="1" key="1">
    <citation type="submission" date="2022-03" db="EMBL/GenBank/DDBJ databases">
        <authorList>
            <person name="Lindestad O."/>
        </authorList>
    </citation>
    <scope>NUCLEOTIDE SEQUENCE</scope>
</reference>
<evidence type="ECO:0000313" key="2">
    <source>
        <dbReference type="Proteomes" id="UP000838756"/>
    </source>
</evidence>
<keyword evidence="2" id="KW-1185">Reference proteome</keyword>
<gene>
    <name evidence="1" type="primary">jg24115</name>
    <name evidence="1" type="ORF">PAEG_LOCUS8108</name>
</gene>
<name>A0A8S4QYH3_9NEOP</name>
<dbReference type="Proteomes" id="UP000838756">
    <property type="component" value="Unassembled WGS sequence"/>
</dbReference>
<protein>
    <submittedName>
        <fullName evidence="1">Jg24115 protein</fullName>
    </submittedName>
</protein>
<comment type="caution">
    <text evidence="1">The sequence shown here is derived from an EMBL/GenBank/DDBJ whole genome shotgun (WGS) entry which is preliminary data.</text>
</comment>